<accession>A0ABP0EYM5</accession>
<dbReference type="InterPro" id="IPR029058">
    <property type="entry name" value="AB_hydrolase_fold"/>
</dbReference>
<name>A0ABP0EYM5_CLALP</name>
<dbReference type="PANTHER" id="PTHR10824:SF4">
    <property type="entry name" value="ACYL-COENZYME A THIOESTERASE 1-LIKE"/>
    <property type="match status" value="1"/>
</dbReference>
<dbReference type="Gene3D" id="3.40.50.1820">
    <property type="entry name" value="alpha/beta hydrolase"/>
    <property type="match status" value="1"/>
</dbReference>
<feature type="domain" description="BAAT/Acyl-CoA thioester hydrolase C-terminal" evidence="3">
    <location>
        <begin position="193"/>
        <end position="405"/>
    </location>
</feature>
<dbReference type="SUPFAM" id="SSF53474">
    <property type="entry name" value="alpha/beta-Hydrolases"/>
    <property type="match status" value="1"/>
</dbReference>
<dbReference type="InterPro" id="IPR006862">
    <property type="entry name" value="Thio_Ohase/aa_AcTrfase"/>
</dbReference>
<feature type="domain" description="Acyl-CoA thioester hydrolase/bile acid-CoA amino acid N-acetyltransferase" evidence="2">
    <location>
        <begin position="24"/>
        <end position="122"/>
    </location>
</feature>
<sequence length="412" mass="46033">MASPAINVYPERSMFDEKAHITIKGFIDLCEDQSVGGTFTGVEPMGLFWAMVPSPLNKRPHARLMQKDVTTPMLVKIRVLDIMIESVEELHQLRKKNELERHELIVTEVRRLFMAPGTKRKTYTVQEDGFHGTLFIPPGDGPFPGVISMFGGFPGVVEFKAALLASHGFATLALAFFGVPGLVTGLESPLYLDLEYFEKVVDFMRKQPCIDGRDGIGVIGLSMSTLVALRMAEFLPGIRCVVCINGFTMGTFPGIKYKNISIPPMDCSVLYFPGAPLDSILSSRNLLDNLIQNADHDDIGIKIDFYNKHNISFLFIAGLDDDETPSEFCLNHAEKMLKAAKHPDYKLLRYPATGHSIEPPYGNHTRISASVDQTMRSWGGLAHIHCKAQEDAWLKQIQFLRENLTRDFSPKL</sequence>
<evidence type="ECO:0000256" key="1">
    <source>
        <dbReference type="ARBA" id="ARBA00006538"/>
    </source>
</evidence>
<dbReference type="Proteomes" id="UP001642483">
    <property type="component" value="Unassembled WGS sequence"/>
</dbReference>
<reference evidence="4 5" key="1">
    <citation type="submission" date="2024-02" db="EMBL/GenBank/DDBJ databases">
        <authorList>
            <person name="Daric V."/>
            <person name="Darras S."/>
        </authorList>
    </citation>
    <scope>NUCLEOTIDE SEQUENCE [LARGE SCALE GENOMIC DNA]</scope>
</reference>
<organism evidence="4 5">
    <name type="scientific">Clavelina lepadiformis</name>
    <name type="common">Light-bulb sea squirt</name>
    <name type="synonym">Ascidia lepadiformis</name>
    <dbReference type="NCBI Taxonomy" id="159417"/>
    <lineage>
        <taxon>Eukaryota</taxon>
        <taxon>Metazoa</taxon>
        <taxon>Chordata</taxon>
        <taxon>Tunicata</taxon>
        <taxon>Ascidiacea</taxon>
        <taxon>Aplousobranchia</taxon>
        <taxon>Clavelinidae</taxon>
        <taxon>Clavelina</taxon>
    </lineage>
</organism>
<evidence type="ECO:0000259" key="3">
    <source>
        <dbReference type="Pfam" id="PF08840"/>
    </source>
</evidence>
<comment type="similarity">
    <text evidence="1">Belongs to the C/M/P thioester hydrolase family.</text>
</comment>
<dbReference type="EMBL" id="CAWYQH010000001">
    <property type="protein sequence ID" value="CAK8671137.1"/>
    <property type="molecule type" value="Genomic_DNA"/>
</dbReference>
<dbReference type="InterPro" id="IPR014940">
    <property type="entry name" value="BAAT_C"/>
</dbReference>
<dbReference type="Pfam" id="PF08840">
    <property type="entry name" value="BAAT_C"/>
    <property type="match status" value="1"/>
</dbReference>
<evidence type="ECO:0000313" key="4">
    <source>
        <dbReference type="EMBL" id="CAK8671137.1"/>
    </source>
</evidence>
<gene>
    <name evidence="4" type="ORF">CVLEPA_LOCUS156</name>
</gene>
<dbReference type="Pfam" id="PF04775">
    <property type="entry name" value="Bile_Hydr_Trans"/>
    <property type="match status" value="1"/>
</dbReference>
<keyword evidence="5" id="KW-1185">Reference proteome</keyword>
<dbReference type="PANTHER" id="PTHR10824">
    <property type="entry name" value="ACYL-COENZYME A THIOESTERASE-RELATED"/>
    <property type="match status" value="1"/>
</dbReference>
<proteinExistence type="inferred from homology"/>
<dbReference type="PIRSF" id="PIRSF016521">
    <property type="entry name" value="Acyl-CoA_hydro"/>
    <property type="match status" value="1"/>
</dbReference>
<comment type="caution">
    <text evidence="4">The sequence shown here is derived from an EMBL/GenBank/DDBJ whole genome shotgun (WGS) entry which is preliminary data.</text>
</comment>
<dbReference type="InterPro" id="IPR016662">
    <property type="entry name" value="Acyl-CoA_thioEstase_long-chain"/>
</dbReference>
<dbReference type="InterPro" id="IPR042490">
    <property type="entry name" value="Thio_Ohase/BAAT_N"/>
</dbReference>
<evidence type="ECO:0000313" key="5">
    <source>
        <dbReference type="Proteomes" id="UP001642483"/>
    </source>
</evidence>
<protein>
    <submittedName>
        <fullName evidence="4">Uncharacterized protein</fullName>
    </submittedName>
</protein>
<evidence type="ECO:0000259" key="2">
    <source>
        <dbReference type="Pfam" id="PF04775"/>
    </source>
</evidence>
<dbReference type="Gene3D" id="2.60.40.2240">
    <property type="entry name" value="Acyl-CoA thioester hydrolase/BAAT N-terminal domain"/>
    <property type="match status" value="1"/>
</dbReference>